<dbReference type="PROSITE" id="PS50179">
    <property type="entry name" value="VHS"/>
    <property type="match status" value="1"/>
</dbReference>
<feature type="domain" description="VHS" evidence="2">
    <location>
        <begin position="36"/>
        <end position="120"/>
    </location>
</feature>
<dbReference type="AlphaFoldDB" id="A0A455B1B6"/>
<dbReference type="KEGG" id="pcad:114485459"/>
<name>A0A455B1B6_PHYMC</name>
<organism evidence="3 4">
    <name type="scientific">Physeter macrocephalus</name>
    <name type="common">Sperm whale</name>
    <name type="synonym">Physeter catodon</name>
    <dbReference type="NCBI Taxonomy" id="9755"/>
    <lineage>
        <taxon>Eukaryota</taxon>
        <taxon>Metazoa</taxon>
        <taxon>Chordata</taxon>
        <taxon>Craniata</taxon>
        <taxon>Vertebrata</taxon>
        <taxon>Euteleostomi</taxon>
        <taxon>Mammalia</taxon>
        <taxon>Eutheria</taxon>
        <taxon>Laurasiatheria</taxon>
        <taxon>Artiodactyla</taxon>
        <taxon>Whippomorpha</taxon>
        <taxon>Cetacea</taxon>
        <taxon>Odontoceti</taxon>
        <taxon>Physeteridae</taxon>
        <taxon>Physeter</taxon>
    </lineage>
</organism>
<dbReference type="OrthoDB" id="447025at2759"/>
<sequence>MAATAVTAGAGAAAGAESAEGPSGPAAALELWLNKATDPSMSEQDWSAIQNFCDQVNTDPNGSTHAPWLLAHKIQSPQEKEALYALTVLEVCVNHCGEKFHNEVAKFRFLNELIKVLSPK</sequence>
<keyword evidence="3" id="KW-1185">Reference proteome</keyword>
<dbReference type="RefSeq" id="XP_028342710.2">
    <property type="nucleotide sequence ID" value="XM_028486909.2"/>
</dbReference>
<dbReference type="GeneID" id="114485459"/>
<dbReference type="InterPro" id="IPR002014">
    <property type="entry name" value="VHS_dom"/>
</dbReference>
<feature type="non-terminal residue" evidence="4">
    <location>
        <position position="120"/>
    </location>
</feature>
<dbReference type="GO" id="GO:0031267">
    <property type="term" value="F:small GTPase binding"/>
    <property type="evidence" value="ECO:0007669"/>
    <property type="project" value="InterPro"/>
</dbReference>
<evidence type="ECO:0000313" key="4">
    <source>
        <dbReference type="RefSeq" id="XP_028342710.2"/>
    </source>
</evidence>
<dbReference type="GO" id="GO:0005802">
    <property type="term" value="C:trans-Golgi network"/>
    <property type="evidence" value="ECO:0007669"/>
    <property type="project" value="InterPro"/>
</dbReference>
<proteinExistence type="predicted"/>
<feature type="region of interest" description="Disordered" evidence="1">
    <location>
        <begin position="1"/>
        <end position="24"/>
    </location>
</feature>
<protein>
    <submittedName>
        <fullName evidence="4">ADP-ribosylation factor-binding protein GGA2-like</fullName>
    </submittedName>
</protein>
<dbReference type="PANTHER" id="PTHR45905:SF2">
    <property type="entry name" value="ADP-RIBOSYLATION FACTOR-BINDING PROTEIN GGA2"/>
    <property type="match status" value="1"/>
</dbReference>
<dbReference type="PANTHER" id="PTHR45905">
    <property type="entry name" value="GOLGI-LOCALIZED, GAMMA-ADAPTIN EAR CONTAINING, ARF BINDING PROTEIN"/>
    <property type="match status" value="1"/>
</dbReference>
<dbReference type="InterPro" id="IPR027422">
    <property type="entry name" value="GGA1-3"/>
</dbReference>
<evidence type="ECO:0000313" key="3">
    <source>
        <dbReference type="Proteomes" id="UP000248484"/>
    </source>
</evidence>
<dbReference type="GO" id="GO:0043130">
    <property type="term" value="F:ubiquitin binding"/>
    <property type="evidence" value="ECO:0007669"/>
    <property type="project" value="InterPro"/>
</dbReference>
<evidence type="ECO:0000256" key="1">
    <source>
        <dbReference type="SAM" id="MobiDB-lite"/>
    </source>
</evidence>
<dbReference type="InterPro" id="IPR008942">
    <property type="entry name" value="ENTH_VHS"/>
</dbReference>
<gene>
    <name evidence="4" type="primary">LOC114485459</name>
</gene>
<dbReference type="Gene3D" id="1.25.40.90">
    <property type="match status" value="1"/>
</dbReference>
<dbReference type="Proteomes" id="UP000248484">
    <property type="component" value="Unplaced"/>
</dbReference>
<dbReference type="Pfam" id="PF00790">
    <property type="entry name" value="VHS"/>
    <property type="match status" value="1"/>
</dbReference>
<dbReference type="SMART" id="SM00288">
    <property type="entry name" value="VHS"/>
    <property type="match status" value="1"/>
</dbReference>
<dbReference type="GO" id="GO:0006886">
    <property type="term" value="P:intracellular protein transport"/>
    <property type="evidence" value="ECO:0007669"/>
    <property type="project" value="InterPro"/>
</dbReference>
<reference evidence="4" key="1">
    <citation type="submission" date="2025-08" db="UniProtKB">
        <authorList>
            <consortium name="RefSeq"/>
        </authorList>
    </citation>
    <scope>IDENTIFICATION</scope>
    <source>
        <tissue evidence="4">Muscle</tissue>
    </source>
</reference>
<accession>A0A455B1B6</accession>
<dbReference type="GO" id="GO:0006893">
    <property type="term" value="P:Golgi to plasma membrane transport"/>
    <property type="evidence" value="ECO:0007669"/>
    <property type="project" value="TreeGrafter"/>
</dbReference>
<dbReference type="GO" id="GO:0035091">
    <property type="term" value="F:phosphatidylinositol binding"/>
    <property type="evidence" value="ECO:0007669"/>
    <property type="project" value="InterPro"/>
</dbReference>
<dbReference type="SUPFAM" id="SSF48464">
    <property type="entry name" value="ENTH/VHS domain"/>
    <property type="match status" value="1"/>
</dbReference>
<evidence type="ECO:0000259" key="2">
    <source>
        <dbReference type="PROSITE" id="PS50179"/>
    </source>
</evidence>
<dbReference type="STRING" id="9755.ENSPCTP00005019348"/>
<dbReference type="InParanoid" id="A0A455B1B6"/>
<dbReference type="GO" id="GO:0034394">
    <property type="term" value="P:protein localization to cell surface"/>
    <property type="evidence" value="ECO:0007669"/>
    <property type="project" value="TreeGrafter"/>
</dbReference>